<reference evidence="1 2" key="1">
    <citation type="journal article" date="2014" name="Int. J. Syst. Evol. Microbiol.">
        <title>Listeria floridensis sp. nov., Listeria aquatica sp. nov., Listeria cornellensis sp. nov., Listeria riparia sp. nov. and Listeria grandensis sp. nov., from agricultural and natural environments.</title>
        <authorList>
            <person name="den Bakker H.C."/>
            <person name="Warchocki S."/>
            <person name="Wright E.M."/>
            <person name="Allred A.F."/>
            <person name="Ahlstrom C."/>
            <person name="Manuel C.S."/>
            <person name="Stasiewicz M.J."/>
            <person name="Burrell A."/>
            <person name="Roof S."/>
            <person name="Strawn L."/>
            <person name="Fortes E.D."/>
            <person name="Nightingale K.K."/>
            <person name="Kephart D."/>
            <person name="Wiedmann M."/>
        </authorList>
    </citation>
    <scope>NUCLEOTIDE SEQUENCE [LARGE SCALE GENOMIC DNA]</scope>
    <source>
        <strain evidence="1 2">FSL S10-1187</strain>
    </source>
</reference>
<evidence type="ECO:0000313" key="2">
    <source>
        <dbReference type="Proteomes" id="UP000019249"/>
    </source>
</evidence>
<dbReference type="Proteomes" id="UP000019249">
    <property type="component" value="Unassembled WGS sequence"/>
</dbReference>
<organism evidence="1 2">
    <name type="scientific">Listeria floridensis FSL S10-1187</name>
    <dbReference type="NCBI Taxonomy" id="1265817"/>
    <lineage>
        <taxon>Bacteria</taxon>
        <taxon>Bacillati</taxon>
        <taxon>Bacillota</taxon>
        <taxon>Bacilli</taxon>
        <taxon>Bacillales</taxon>
        <taxon>Listeriaceae</taxon>
        <taxon>Listeria</taxon>
    </lineage>
</organism>
<evidence type="ECO:0000313" key="1">
    <source>
        <dbReference type="EMBL" id="EUJ27454.1"/>
    </source>
</evidence>
<protein>
    <submittedName>
        <fullName evidence="1">Uncharacterized protein</fullName>
    </submittedName>
</protein>
<keyword evidence="2" id="KW-1185">Reference proteome</keyword>
<dbReference type="EMBL" id="AODF01000032">
    <property type="protein sequence ID" value="EUJ27454.1"/>
    <property type="molecule type" value="Genomic_DNA"/>
</dbReference>
<name>A0ABP3AVD8_9LIST</name>
<dbReference type="RefSeq" id="WP_051993635.1">
    <property type="nucleotide sequence ID" value="NZ_AODF01000032.1"/>
</dbReference>
<sequence>MMHNIFIACDLCDENINFRIQMGYYDIPFNIHCPSCETSITGTILLDNDYGMNIFEGKSILRLHNAHEINADDTINNIYSVELSAEFPTKKMNKRNMNIPDLTPFMRNISNQDSTYDAMKFIIYHREYFNEIHTYFNLFFNDKNELLQTKLNKALIRLPKITSFKEVNNRLEAYMLLHQLLMTLTGTPYALEDNLLVSYTELGKKIGLNEKLEKMIEYLPIIKPRFDFIEKKVLELMEDFGNIYSINSYCST</sequence>
<comment type="caution">
    <text evidence="1">The sequence shown here is derived from an EMBL/GenBank/DDBJ whole genome shotgun (WGS) entry which is preliminary data.</text>
</comment>
<proteinExistence type="predicted"/>
<gene>
    <name evidence="1" type="ORF">MFLO_13383</name>
</gene>
<accession>A0ABP3AVD8</accession>